<dbReference type="Proteomes" id="UP000799778">
    <property type="component" value="Unassembled WGS sequence"/>
</dbReference>
<dbReference type="OrthoDB" id="3691291at2759"/>
<proteinExistence type="predicted"/>
<feature type="signal peptide" evidence="2">
    <location>
        <begin position="1"/>
        <end position="19"/>
    </location>
</feature>
<dbReference type="RefSeq" id="XP_033384724.1">
    <property type="nucleotide sequence ID" value="XM_033531065.1"/>
</dbReference>
<name>A0A6A5XSU2_9PLEO</name>
<reference evidence="3" key="1">
    <citation type="journal article" date="2020" name="Stud. Mycol.">
        <title>101 Dothideomycetes genomes: a test case for predicting lifestyles and emergence of pathogens.</title>
        <authorList>
            <person name="Haridas S."/>
            <person name="Albert R."/>
            <person name="Binder M."/>
            <person name="Bloem J."/>
            <person name="Labutti K."/>
            <person name="Salamov A."/>
            <person name="Andreopoulos B."/>
            <person name="Baker S."/>
            <person name="Barry K."/>
            <person name="Bills G."/>
            <person name="Bluhm B."/>
            <person name="Cannon C."/>
            <person name="Castanera R."/>
            <person name="Culley D."/>
            <person name="Daum C."/>
            <person name="Ezra D."/>
            <person name="Gonzalez J."/>
            <person name="Henrissat B."/>
            <person name="Kuo A."/>
            <person name="Liang C."/>
            <person name="Lipzen A."/>
            <person name="Lutzoni F."/>
            <person name="Magnuson J."/>
            <person name="Mondo S."/>
            <person name="Nolan M."/>
            <person name="Ohm R."/>
            <person name="Pangilinan J."/>
            <person name="Park H.-J."/>
            <person name="Ramirez L."/>
            <person name="Alfaro M."/>
            <person name="Sun H."/>
            <person name="Tritt A."/>
            <person name="Yoshinaga Y."/>
            <person name="Zwiers L.-H."/>
            <person name="Turgeon B."/>
            <person name="Goodwin S."/>
            <person name="Spatafora J."/>
            <person name="Crous P."/>
            <person name="Grigoriev I."/>
        </authorList>
    </citation>
    <scope>NUCLEOTIDE SEQUENCE</scope>
    <source>
        <strain evidence="3">CBS 175.79</strain>
    </source>
</reference>
<evidence type="ECO:0000256" key="1">
    <source>
        <dbReference type="SAM" id="MobiDB-lite"/>
    </source>
</evidence>
<evidence type="ECO:0000313" key="4">
    <source>
        <dbReference type="Proteomes" id="UP000799778"/>
    </source>
</evidence>
<keyword evidence="4" id="KW-1185">Reference proteome</keyword>
<organism evidence="3 4">
    <name type="scientific">Aaosphaeria arxii CBS 175.79</name>
    <dbReference type="NCBI Taxonomy" id="1450172"/>
    <lineage>
        <taxon>Eukaryota</taxon>
        <taxon>Fungi</taxon>
        <taxon>Dikarya</taxon>
        <taxon>Ascomycota</taxon>
        <taxon>Pezizomycotina</taxon>
        <taxon>Dothideomycetes</taxon>
        <taxon>Pleosporomycetidae</taxon>
        <taxon>Pleosporales</taxon>
        <taxon>Pleosporales incertae sedis</taxon>
        <taxon>Aaosphaeria</taxon>
    </lineage>
</organism>
<gene>
    <name evidence="3" type="ORF">BU24DRAFT_450914</name>
</gene>
<feature type="compositionally biased region" description="Polar residues" evidence="1">
    <location>
        <begin position="77"/>
        <end position="86"/>
    </location>
</feature>
<dbReference type="AlphaFoldDB" id="A0A6A5XSU2"/>
<sequence length="171" mass="16831">MVKYVAPATLLLLASAVSAQETTEQIFSIQTDTTNFQASPTVGPPGSTTEGIMSILPIFTSPTESVTGIMSIPQGETPISTDTVSGIMSIPQGETPISTGLSSSGASASTSGGTTPTPSGSASGSPSGSSTPSESPGAAPHGRFGGDGKSGLFAVALSGLSITFGFAWTLL</sequence>
<dbReference type="EMBL" id="ML978069">
    <property type="protein sequence ID" value="KAF2016385.1"/>
    <property type="molecule type" value="Genomic_DNA"/>
</dbReference>
<dbReference type="GeneID" id="54288462"/>
<evidence type="ECO:0000256" key="2">
    <source>
        <dbReference type="SAM" id="SignalP"/>
    </source>
</evidence>
<feature type="region of interest" description="Disordered" evidence="1">
    <location>
        <begin position="70"/>
        <end position="144"/>
    </location>
</feature>
<feature type="compositionally biased region" description="Low complexity" evidence="1">
    <location>
        <begin position="98"/>
        <end position="140"/>
    </location>
</feature>
<accession>A0A6A5XSU2</accession>
<protein>
    <recommendedName>
        <fullName evidence="5">GPI anchored protein</fullName>
    </recommendedName>
</protein>
<keyword evidence="2" id="KW-0732">Signal</keyword>
<evidence type="ECO:0000313" key="3">
    <source>
        <dbReference type="EMBL" id="KAF2016385.1"/>
    </source>
</evidence>
<evidence type="ECO:0008006" key="5">
    <source>
        <dbReference type="Google" id="ProtNLM"/>
    </source>
</evidence>
<feature type="chain" id="PRO_5025647071" description="GPI anchored protein" evidence="2">
    <location>
        <begin position="20"/>
        <end position="171"/>
    </location>
</feature>